<gene>
    <name evidence="2" type="ORF">OSTQU699_LOCUS6908</name>
</gene>
<feature type="compositionally biased region" description="Low complexity" evidence="1">
    <location>
        <begin position="225"/>
        <end position="269"/>
    </location>
</feature>
<dbReference type="EMBL" id="CAJHUC010001566">
    <property type="protein sequence ID" value="CAD7701549.1"/>
    <property type="molecule type" value="Genomic_DNA"/>
</dbReference>
<feature type="region of interest" description="Disordered" evidence="1">
    <location>
        <begin position="216"/>
        <end position="283"/>
    </location>
</feature>
<dbReference type="Proteomes" id="UP000708148">
    <property type="component" value="Unassembled WGS sequence"/>
</dbReference>
<organism evidence="2 3">
    <name type="scientific">Ostreobium quekettii</name>
    <dbReference type="NCBI Taxonomy" id="121088"/>
    <lineage>
        <taxon>Eukaryota</taxon>
        <taxon>Viridiplantae</taxon>
        <taxon>Chlorophyta</taxon>
        <taxon>core chlorophytes</taxon>
        <taxon>Ulvophyceae</taxon>
        <taxon>TCBD clade</taxon>
        <taxon>Bryopsidales</taxon>
        <taxon>Ostreobineae</taxon>
        <taxon>Ostreobiaceae</taxon>
        <taxon>Ostreobium</taxon>
    </lineage>
</organism>
<feature type="region of interest" description="Disordered" evidence="1">
    <location>
        <begin position="488"/>
        <end position="509"/>
    </location>
</feature>
<reference evidence="2" key="1">
    <citation type="submission" date="2020-12" db="EMBL/GenBank/DDBJ databases">
        <authorList>
            <person name="Iha C."/>
        </authorList>
    </citation>
    <scope>NUCLEOTIDE SEQUENCE</scope>
</reference>
<name>A0A8S1JD47_9CHLO</name>
<proteinExistence type="predicted"/>
<evidence type="ECO:0000313" key="3">
    <source>
        <dbReference type="Proteomes" id="UP000708148"/>
    </source>
</evidence>
<accession>A0A8S1JD47</accession>
<sequence length="658" mass="64692">MASATAGSTSSAVANGGSDSNVQASAVAVSQGGSSFAASSASSEALKQVEDAFAEAVLRVIPKTEGKSCEDVIDVVSLEVEATGLAIASAYADAFGQVGFARVELEGEGSACAEASATSSSTAESFAAIVAGVLFNALSEEQEHLDSVEDLTVIISEAFASAFVDAYTSVCTTGGYGQAQQLSFAEAMATPIARAFVFAISGVGCLDVYDTDLEESATEGDVSEEVSQSTVTESTSFIEGKGSSTSAGAAESAAGSAAEADAAKSESTAQSVSDSADGSSEATANADSVSGLAQSSALATTEVIVEVERLVDVALGEALAKYDGMPCEEILETVSEGAQAHAAAVASAYAVSFGEVFVEGDGSACAQASSSATAEADAFAKAVASVLLRTYNGTSEERVESILSTATADAFADAYASVCTGEGYGAAEQASFAEAVAEALAKSFVFAAGGEECLEAYSEASGQGFTFTESTSTTVVDGLGEAEAAGLATAATGGHAEGEGASADSSAASVSDSLDGNVDAVSSATSTEGSASAAAVAVAEVIVRAASGVAAALEDVALSGLSCPDALKQVHDEILESSQSFASNYASALAEASVDGKGNACAEAAGSAQAAASGFASVLIEVILDKTGDNLMGDGEEKEVQSLVEAGAAKAFSDAFAT</sequence>
<dbReference type="AlphaFoldDB" id="A0A8S1JD47"/>
<comment type="caution">
    <text evidence="2">The sequence shown here is derived from an EMBL/GenBank/DDBJ whole genome shotgun (WGS) entry which is preliminary data.</text>
</comment>
<keyword evidence="3" id="KW-1185">Reference proteome</keyword>
<feature type="non-terminal residue" evidence="2">
    <location>
        <position position="1"/>
    </location>
</feature>
<protein>
    <submittedName>
        <fullName evidence="2">Uncharacterized protein</fullName>
    </submittedName>
</protein>
<feature type="compositionally biased region" description="Polar residues" evidence="1">
    <location>
        <begin position="270"/>
        <end position="283"/>
    </location>
</feature>
<evidence type="ECO:0000313" key="2">
    <source>
        <dbReference type="EMBL" id="CAD7701549.1"/>
    </source>
</evidence>
<evidence type="ECO:0000256" key="1">
    <source>
        <dbReference type="SAM" id="MobiDB-lite"/>
    </source>
</evidence>